<reference evidence="9" key="1">
    <citation type="submission" date="2023-10" db="EMBL/GenBank/DDBJ databases">
        <authorList>
            <person name="Chen Y."/>
            <person name="Shah S."/>
            <person name="Dougan E. K."/>
            <person name="Thang M."/>
            <person name="Chan C."/>
        </authorList>
    </citation>
    <scope>NUCLEOTIDE SEQUENCE [LARGE SCALE GENOMIC DNA]</scope>
</reference>
<dbReference type="Gene3D" id="2.60.120.620">
    <property type="entry name" value="q2cbj1_9rhob like domain"/>
    <property type="match status" value="1"/>
</dbReference>
<dbReference type="Pfam" id="PF14737">
    <property type="entry name" value="DUF4470"/>
    <property type="match status" value="1"/>
</dbReference>
<comment type="similarity">
    <text evidence="2">Belongs to the DNAAF3 family.</text>
</comment>
<feature type="domain" description="DUF4470" evidence="7">
    <location>
        <begin position="116"/>
        <end position="192"/>
    </location>
</feature>
<keyword evidence="3" id="KW-0963">Cytoplasm</keyword>
<keyword evidence="10" id="KW-1185">Reference proteome</keyword>
<feature type="compositionally biased region" description="Polar residues" evidence="5">
    <location>
        <begin position="55"/>
        <end position="64"/>
    </location>
</feature>
<dbReference type="Pfam" id="PF13640">
    <property type="entry name" value="2OG-FeII_Oxy_3"/>
    <property type="match status" value="1"/>
</dbReference>
<dbReference type="PANTHER" id="PTHR22118">
    <property type="entry name" value="DYNEIN ASSEMBLY FACTOR 3, AXONEMAL"/>
    <property type="match status" value="1"/>
</dbReference>
<evidence type="ECO:0000259" key="7">
    <source>
        <dbReference type="Pfam" id="PF14737"/>
    </source>
</evidence>
<evidence type="ECO:0000313" key="9">
    <source>
        <dbReference type="EMBL" id="CAK0876025.1"/>
    </source>
</evidence>
<dbReference type="EMBL" id="CAUYUJ010017587">
    <property type="protein sequence ID" value="CAK0876025.1"/>
    <property type="molecule type" value="Genomic_DNA"/>
</dbReference>
<sequence>MARISVARDVQRPQDFASDGTDAVGFVQFWGNSPSLDLVGQDPQAAAFGPAAVGTSPSGINRSQEAAKPDAATVQAVEDSAADGAEEASDSGDDGVVVSGEACEEEPEPCSLPDGDGVVNVLIAGGADIRHVVKTVSRRGRRASGRLRFFLHESHHESLARHVLFLQIVNNTALPIRERMEVFLSLYGNTLVRERDSAFVGEIAKEFIELITDNSSHPIAQIIDLSHLKFKDRDVLQDIFKGWLADVPFDVEALREQRCRGYYRDRYDFRKNLMDWDYTSNIKEVAGIINWFHYKEFCHSGVAFETRLASYSSPNRTLASYTEAMDRVRGTPVQVRGFWGDIINSPYHAFSTSTDPQDKPRLFKITGSQYRHTETDIAEFNLTAYLSEMDTGQAFHLPPERPEEHVFPYTSPLETLQTAKAEDRRRVRRPPRLEMPEQLGARRERSTLAEVVCETLKYQAHFDASVRLGFRHRLAQAGHLAGWRLADERRAVPCLEADMKEKRAKELEKHATDFLRFVTPALPCGGQTWKPREVGALEEQGAWFGEGAVGAEDAAALREEILRAHGAGLLTQSGNKLAVRGADGHRGGVVMEKPGILEADVIVDGEEAMPQVLERCPTLARLLRGEAGLRHAVNAAWPELALDRLEQAKVAVNVGPRDGGPGGAFPFHFDVSSSKDARRQLTALLYLNPDWQDGDGGEVELLPFPFPDLLVAP</sequence>
<evidence type="ECO:0000256" key="4">
    <source>
        <dbReference type="ARBA" id="ARBA00022794"/>
    </source>
</evidence>
<feature type="domain" description="Prolyl 4-hydroxylase alpha subunit Fe(2+) 2OG dioxygenase" evidence="6">
    <location>
        <begin position="660"/>
        <end position="701"/>
    </location>
</feature>
<dbReference type="Pfam" id="PF14740">
    <property type="entry name" value="DUF4471"/>
    <property type="match status" value="1"/>
</dbReference>
<dbReference type="InterPro" id="IPR027974">
    <property type="entry name" value="DUF4470"/>
</dbReference>
<dbReference type="InterPro" id="IPR028235">
    <property type="entry name" value="DNAAF3_C"/>
</dbReference>
<feature type="non-terminal residue" evidence="9">
    <location>
        <position position="713"/>
    </location>
</feature>
<evidence type="ECO:0000256" key="5">
    <source>
        <dbReference type="SAM" id="MobiDB-lite"/>
    </source>
</evidence>
<protein>
    <submittedName>
        <fullName evidence="9">Uncharacterized protein</fullName>
    </submittedName>
</protein>
<dbReference type="InterPro" id="IPR044862">
    <property type="entry name" value="Pro_4_hyd_alph_FE2OG_OXY"/>
</dbReference>
<accession>A0ABN9VRD3</accession>
<evidence type="ECO:0000256" key="1">
    <source>
        <dbReference type="ARBA" id="ARBA00004496"/>
    </source>
</evidence>
<comment type="caution">
    <text evidence="9">The sequence shown here is derived from an EMBL/GenBank/DDBJ whole genome shotgun (WGS) entry which is preliminary data.</text>
</comment>
<feature type="region of interest" description="Disordered" evidence="5">
    <location>
        <begin position="47"/>
        <end position="68"/>
    </location>
</feature>
<gene>
    <name evidence="9" type="ORF">PCOR1329_LOCUS60549</name>
</gene>
<organism evidence="9 10">
    <name type="scientific">Prorocentrum cordatum</name>
    <dbReference type="NCBI Taxonomy" id="2364126"/>
    <lineage>
        <taxon>Eukaryota</taxon>
        <taxon>Sar</taxon>
        <taxon>Alveolata</taxon>
        <taxon>Dinophyceae</taxon>
        <taxon>Prorocentrales</taxon>
        <taxon>Prorocentraceae</taxon>
        <taxon>Prorocentrum</taxon>
    </lineage>
</organism>
<evidence type="ECO:0000259" key="6">
    <source>
        <dbReference type="Pfam" id="PF13640"/>
    </source>
</evidence>
<evidence type="ECO:0000256" key="3">
    <source>
        <dbReference type="ARBA" id="ARBA00022490"/>
    </source>
</evidence>
<evidence type="ECO:0000313" key="10">
    <source>
        <dbReference type="Proteomes" id="UP001189429"/>
    </source>
</evidence>
<dbReference type="InterPro" id="IPR039304">
    <property type="entry name" value="DNAAF3"/>
</dbReference>
<dbReference type="Proteomes" id="UP001189429">
    <property type="component" value="Unassembled WGS sequence"/>
</dbReference>
<comment type="subcellular location">
    <subcellularLocation>
        <location evidence="1">Cytoplasm</location>
    </subcellularLocation>
</comment>
<evidence type="ECO:0000259" key="8">
    <source>
        <dbReference type="Pfam" id="PF14740"/>
    </source>
</evidence>
<dbReference type="PANTHER" id="PTHR22118:SF14">
    <property type="entry name" value="DYNEIN AXONEMAL ASSEMBLY FACTOR 3"/>
    <property type="match status" value="1"/>
</dbReference>
<name>A0ABN9VRD3_9DINO</name>
<feature type="domain" description="Dynein assembly factor 3 C-terminal" evidence="8">
    <location>
        <begin position="223"/>
        <end position="405"/>
    </location>
</feature>
<proteinExistence type="inferred from homology"/>
<keyword evidence="4" id="KW-0970">Cilium biogenesis/degradation</keyword>
<evidence type="ECO:0000256" key="2">
    <source>
        <dbReference type="ARBA" id="ARBA00010449"/>
    </source>
</evidence>